<proteinExistence type="inferred from homology"/>
<dbReference type="InterPro" id="IPR014327">
    <property type="entry name" value="RNA_pol_sigma70_bacteroid"/>
</dbReference>
<reference evidence="7" key="1">
    <citation type="submission" date="2023-06" db="EMBL/GenBank/DDBJ databases">
        <title>Genomic of Agaribacillus aureum.</title>
        <authorList>
            <person name="Wang G."/>
        </authorList>
    </citation>
    <scope>NUCLEOTIDE SEQUENCE</scope>
    <source>
        <strain evidence="7">BMA12</strain>
    </source>
</reference>
<keyword evidence="4" id="KW-0804">Transcription</keyword>
<organism evidence="7 8">
    <name type="scientific">Agaribacillus aureus</name>
    <dbReference type="NCBI Taxonomy" id="3051825"/>
    <lineage>
        <taxon>Bacteria</taxon>
        <taxon>Pseudomonadati</taxon>
        <taxon>Bacteroidota</taxon>
        <taxon>Cytophagia</taxon>
        <taxon>Cytophagales</taxon>
        <taxon>Splendidivirgaceae</taxon>
        <taxon>Agaribacillus</taxon>
    </lineage>
</organism>
<dbReference type="CDD" id="cd06171">
    <property type="entry name" value="Sigma70_r4"/>
    <property type="match status" value="1"/>
</dbReference>
<name>A0ABT8KZM5_9BACT</name>
<sequence length="190" mass="22391">MQEKDLVKRIRKGNEKAFRGLYGLYFHKVANYAFKLLRTEEDAGEVAQDVFIKLWNMRTELDPKKPVSGLLFKITKFTAIDFIRKQRSAVRTIHIGEMPVAVGHTFDHDLYGRELYDEYLKILNKLPEKRRQIFQMSRDENLSHKEIAAKLNISIKTVETQIRLALQQIRKYLKDYSSTMVVILALLFFH</sequence>
<comment type="caution">
    <text evidence="7">The sequence shown here is derived from an EMBL/GenBank/DDBJ whole genome shotgun (WGS) entry which is preliminary data.</text>
</comment>
<dbReference type="PANTHER" id="PTHR43133">
    <property type="entry name" value="RNA POLYMERASE ECF-TYPE SIGMA FACTO"/>
    <property type="match status" value="1"/>
</dbReference>
<dbReference type="Pfam" id="PF08281">
    <property type="entry name" value="Sigma70_r4_2"/>
    <property type="match status" value="1"/>
</dbReference>
<evidence type="ECO:0000313" key="8">
    <source>
        <dbReference type="Proteomes" id="UP001172083"/>
    </source>
</evidence>
<evidence type="ECO:0000256" key="2">
    <source>
        <dbReference type="ARBA" id="ARBA00023015"/>
    </source>
</evidence>
<evidence type="ECO:0000259" key="5">
    <source>
        <dbReference type="Pfam" id="PF04542"/>
    </source>
</evidence>
<keyword evidence="8" id="KW-1185">Reference proteome</keyword>
<evidence type="ECO:0000313" key="7">
    <source>
        <dbReference type="EMBL" id="MDN5210885.1"/>
    </source>
</evidence>
<dbReference type="SUPFAM" id="SSF88659">
    <property type="entry name" value="Sigma3 and sigma4 domains of RNA polymerase sigma factors"/>
    <property type="match status" value="1"/>
</dbReference>
<dbReference type="NCBIfam" id="TIGR02937">
    <property type="entry name" value="sigma70-ECF"/>
    <property type="match status" value="1"/>
</dbReference>
<keyword evidence="3" id="KW-0731">Sigma factor</keyword>
<dbReference type="Pfam" id="PF04542">
    <property type="entry name" value="Sigma70_r2"/>
    <property type="match status" value="1"/>
</dbReference>
<feature type="domain" description="RNA polymerase sigma factor 70 region 4 type 2" evidence="6">
    <location>
        <begin position="118"/>
        <end position="168"/>
    </location>
</feature>
<evidence type="ECO:0000259" key="6">
    <source>
        <dbReference type="Pfam" id="PF08281"/>
    </source>
</evidence>
<comment type="similarity">
    <text evidence="1">Belongs to the sigma-70 factor family. ECF subfamily.</text>
</comment>
<keyword evidence="2" id="KW-0805">Transcription regulation</keyword>
<evidence type="ECO:0000256" key="1">
    <source>
        <dbReference type="ARBA" id="ARBA00010641"/>
    </source>
</evidence>
<protein>
    <submittedName>
        <fullName evidence="7">RNA polymerase sigma-70 factor</fullName>
    </submittedName>
</protein>
<dbReference type="SUPFAM" id="SSF88946">
    <property type="entry name" value="Sigma2 domain of RNA polymerase sigma factors"/>
    <property type="match status" value="1"/>
</dbReference>
<feature type="domain" description="RNA polymerase sigma-70 region 2" evidence="5">
    <location>
        <begin position="22"/>
        <end position="87"/>
    </location>
</feature>
<dbReference type="InterPro" id="IPR007627">
    <property type="entry name" value="RNA_pol_sigma70_r2"/>
</dbReference>
<dbReference type="InterPro" id="IPR039425">
    <property type="entry name" value="RNA_pol_sigma-70-like"/>
</dbReference>
<evidence type="ECO:0000256" key="4">
    <source>
        <dbReference type="ARBA" id="ARBA00023163"/>
    </source>
</evidence>
<dbReference type="InterPro" id="IPR013249">
    <property type="entry name" value="RNA_pol_sigma70_r4_t2"/>
</dbReference>
<evidence type="ECO:0000256" key="3">
    <source>
        <dbReference type="ARBA" id="ARBA00023082"/>
    </source>
</evidence>
<dbReference type="InterPro" id="IPR014284">
    <property type="entry name" value="RNA_pol_sigma-70_dom"/>
</dbReference>
<dbReference type="EMBL" id="JAUJEB010000001">
    <property type="protein sequence ID" value="MDN5210885.1"/>
    <property type="molecule type" value="Genomic_DNA"/>
</dbReference>
<dbReference type="Gene3D" id="1.10.1740.10">
    <property type="match status" value="1"/>
</dbReference>
<dbReference type="Proteomes" id="UP001172083">
    <property type="component" value="Unassembled WGS sequence"/>
</dbReference>
<dbReference type="InterPro" id="IPR013324">
    <property type="entry name" value="RNA_pol_sigma_r3/r4-like"/>
</dbReference>
<dbReference type="RefSeq" id="WP_346756225.1">
    <property type="nucleotide sequence ID" value="NZ_JAUJEB010000001.1"/>
</dbReference>
<dbReference type="InterPro" id="IPR036388">
    <property type="entry name" value="WH-like_DNA-bd_sf"/>
</dbReference>
<dbReference type="NCBIfam" id="TIGR02985">
    <property type="entry name" value="Sig70_bacteroi1"/>
    <property type="match status" value="1"/>
</dbReference>
<accession>A0ABT8KZM5</accession>
<dbReference type="PANTHER" id="PTHR43133:SF46">
    <property type="entry name" value="RNA POLYMERASE SIGMA-70 FACTOR ECF SUBFAMILY"/>
    <property type="match status" value="1"/>
</dbReference>
<dbReference type="InterPro" id="IPR013325">
    <property type="entry name" value="RNA_pol_sigma_r2"/>
</dbReference>
<gene>
    <name evidence="7" type="ORF">QQ020_02460</name>
</gene>
<dbReference type="Gene3D" id="1.10.10.10">
    <property type="entry name" value="Winged helix-like DNA-binding domain superfamily/Winged helix DNA-binding domain"/>
    <property type="match status" value="1"/>
</dbReference>